<evidence type="ECO:0000313" key="2">
    <source>
        <dbReference type="EMBL" id="NYS26832.1"/>
    </source>
</evidence>
<dbReference type="InterPro" id="IPR008893">
    <property type="entry name" value="WGR_domain"/>
</dbReference>
<dbReference type="Pfam" id="PF05406">
    <property type="entry name" value="WGR"/>
    <property type="match status" value="1"/>
</dbReference>
<keyword evidence="3" id="KW-1185">Reference proteome</keyword>
<dbReference type="InterPro" id="IPR049809">
    <property type="entry name" value="YehF/YfeS-like_WGR"/>
</dbReference>
<dbReference type="InterPro" id="IPR036930">
    <property type="entry name" value="WGR_dom_sf"/>
</dbReference>
<dbReference type="Gene3D" id="2.20.140.10">
    <property type="entry name" value="WGR domain"/>
    <property type="match status" value="1"/>
</dbReference>
<evidence type="ECO:0000313" key="3">
    <source>
        <dbReference type="Proteomes" id="UP000529417"/>
    </source>
</evidence>
<feature type="domain" description="WGR" evidence="1">
    <location>
        <begin position="1"/>
        <end position="93"/>
    </location>
</feature>
<comment type="caution">
    <text evidence="2">The sequence shown here is derived from an EMBL/GenBank/DDBJ whole genome shotgun (WGS) entry which is preliminary data.</text>
</comment>
<name>A0A7Z0I2M5_9RHOB</name>
<dbReference type="Proteomes" id="UP000529417">
    <property type="component" value="Unassembled WGS sequence"/>
</dbReference>
<dbReference type="RefSeq" id="WP_179907624.1">
    <property type="nucleotide sequence ID" value="NZ_JACBXS010000083.1"/>
</dbReference>
<reference evidence="2 3" key="1">
    <citation type="journal article" date="2000" name="Arch. Microbiol.">
        <title>Rhodobaca bogoriensis gen. nov. and sp. nov., an alkaliphilic purple nonsulfur bacterium from African Rift Valley soda lakes.</title>
        <authorList>
            <person name="Milford A.D."/>
            <person name="Achenbach L.A."/>
            <person name="Jung D.O."/>
            <person name="Madigan M.T."/>
        </authorList>
    </citation>
    <scope>NUCLEOTIDE SEQUENCE [LARGE SCALE GENOMIC DNA]</scope>
    <source>
        <strain evidence="2 3">2376</strain>
    </source>
</reference>
<dbReference type="PROSITE" id="PS51977">
    <property type="entry name" value="WGR"/>
    <property type="match status" value="1"/>
</dbReference>
<protein>
    <submittedName>
        <fullName evidence="2">WGR domain-containing protein</fullName>
    </submittedName>
</protein>
<dbReference type="SMART" id="SM00773">
    <property type="entry name" value="WGR"/>
    <property type="match status" value="1"/>
</dbReference>
<proteinExistence type="predicted"/>
<organism evidence="2 3">
    <name type="scientific">Rhabdonatronobacter sediminivivens</name>
    <dbReference type="NCBI Taxonomy" id="2743469"/>
    <lineage>
        <taxon>Bacteria</taxon>
        <taxon>Pseudomonadati</taxon>
        <taxon>Pseudomonadota</taxon>
        <taxon>Alphaproteobacteria</taxon>
        <taxon>Rhodobacterales</taxon>
        <taxon>Paracoccaceae</taxon>
        <taxon>Rhabdonatronobacter</taxon>
    </lineage>
</organism>
<dbReference type="CDD" id="cd07996">
    <property type="entry name" value="WGR_MMR_like"/>
    <property type="match status" value="1"/>
</dbReference>
<dbReference type="AlphaFoldDB" id="A0A7Z0I2M5"/>
<sequence length="93" mass="10960">MYHSSIQLDVFPTDVQMRRIDPARNMRRFYRLSVQRDLFGRASLVREWGRIGFRGQMMVETHLDEGKAVTALMKLAAVKKRRGYEALHSCDWT</sequence>
<evidence type="ECO:0000259" key="1">
    <source>
        <dbReference type="PROSITE" id="PS51977"/>
    </source>
</evidence>
<dbReference type="EMBL" id="JACBXS010000083">
    <property type="protein sequence ID" value="NYS26832.1"/>
    <property type="molecule type" value="Genomic_DNA"/>
</dbReference>
<accession>A0A7Z0I2M5</accession>
<dbReference type="SUPFAM" id="SSF142921">
    <property type="entry name" value="WGR domain-like"/>
    <property type="match status" value="1"/>
</dbReference>
<gene>
    <name evidence="2" type="ORF">HUK65_17885</name>
</gene>